<evidence type="ECO:0000313" key="1">
    <source>
        <dbReference type="EMBL" id="KAF2465570.1"/>
    </source>
</evidence>
<proteinExistence type="predicted"/>
<evidence type="ECO:0000313" key="2">
    <source>
        <dbReference type="Proteomes" id="UP000799755"/>
    </source>
</evidence>
<protein>
    <submittedName>
        <fullName evidence="1">Uncharacterized protein</fullName>
    </submittedName>
</protein>
<reference evidence="1" key="1">
    <citation type="journal article" date="2020" name="Stud. Mycol.">
        <title>101 Dothideomycetes genomes: a test case for predicting lifestyles and emergence of pathogens.</title>
        <authorList>
            <person name="Haridas S."/>
            <person name="Albert R."/>
            <person name="Binder M."/>
            <person name="Bloem J."/>
            <person name="Labutti K."/>
            <person name="Salamov A."/>
            <person name="Andreopoulos B."/>
            <person name="Baker S."/>
            <person name="Barry K."/>
            <person name="Bills G."/>
            <person name="Bluhm B."/>
            <person name="Cannon C."/>
            <person name="Castanera R."/>
            <person name="Culley D."/>
            <person name="Daum C."/>
            <person name="Ezra D."/>
            <person name="Gonzalez J."/>
            <person name="Henrissat B."/>
            <person name="Kuo A."/>
            <person name="Liang C."/>
            <person name="Lipzen A."/>
            <person name="Lutzoni F."/>
            <person name="Magnuson J."/>
            <person name="Mondo S."/>
            <person name="Nolan M."/>
            <person name="Ohm R."/>
            <person name="Pangilinan J."/>
            <person name="Park H.-J."/>
            <person name="Ramirez L."/>
            <person name="Alfaro M."/>
            <person name="Sun H."/>
            <person name="Tritt A."/>
            <person name="Yoshinaga Y."/>
            <person name="Zwiers L.-H."/>
            <person name="Turgeon B."/>
            <person name="Goodwin S."/>
            <person name="Spatafora J."/>
            <person name="Crous P."/>
            <person name="Grigoriev I."/>
        </authorList>
    </citation>
    <scope>NUCLEOTIDE SEQUENCE</scope>
    <source>
        <strain evidence="1">ATCC 200398</strain>
    </source>
</reference>
<dbReference type="Proteomes" id="UP000799755">
    <property type="component" value="Unassembled WGS sequence"/>
</dbReference>
<gene>
    <name evidence="1" type="ORF">BDR25DRAFT_346092</name>
</gene>
<sequence length="589" mass="66905">MEDSSGRSYKNLVARDHALIVAGDIIYNNQGPPPRDYKGSYSYSFLRVVATFVQRPSLHDNLQKQLTRERFQDNNQGSRVVVVCGLGGTGKSQLVLSYFQQHRWEYTASFWIEAGRKETIERDFLRVYHLLFDVTGQGDVKIEDAVLGVKKWVVEREGRWLFVFDGADSIDRTKSDKNLNNYVNIEHFIPDTPSVDVILTTRSPSAEGLTPVEVVKVGEMEAVEATALFQKCSKMDCKGHDKATVNKIVGELGFLALAVSLSGTYVYNTPRLKLDLQEYLDEYRTRRKEILAEMPTWLVHQYGDSVLTTWETTFEAVTQQCDQASKFLTLLGFINFDDIFIDLFLPISQDNSYEQNKEDGAGVVWYNRIFGGAEPDMYTIEKCFRVLQSYGLLQWKPENSYAMHKLVHAWVFDRLHIEDQRRYVLRSYVLPSLSLLFNAISKAGHTPKARQRLVPHIMANFEAVSKADLQDLDIEIAIRLFKTSGDLLSNEGRWIEAYGIRKFVYFKTLAMRGGDHRQTISAMGDLANTLGGQGKLEEAAAMNKEVLEKRKRILGKEHLNTISAMNNLAVTLGNQGKLEEAAAMKREAS</sequence>
<organism evidence="1 2">
    <name type="scientific">Lindgomyces ingoldianus</name>
    <dbReference type="NCBI Taxonomy" id="673940"/>
    <lineage>
        <taxon>Eukaryota</taxon>
        <taxon>Fungi</taxon>
        <taxon>Dikarya</taxon>
        <taxon>Ascomycota</taxon>
        <taxon>Pezizomycotina</taxon>
        <taxon>Dothideomycetes</taxon>
        <taxon>Pleosporomycetidae</taxon>
        <taxon>Pleosporales</taxon>
        <taxon>Lindgomycetaceae</taxon>
        <taxon>Lindgomyces</taxon>
    </lineage>
</organism>
<keyword evidence="2" id="KW-1185">Reference proteome</keyword>
<name>A0ACB6QFC8_9PLEO</name>
<dbReference type="EMBL" id="MU003529">
    <property type="protein sequence ID" value="KAF2465570.1"/>
    <property type="molecule type" value="Genomic_DNA"/>
</dbReference>
<comment type="caution">
    <text evidence="1">The sequence shown here is derived from an EMBL/GenBank/DDBJ whole genome shotgun (WGS) entry which is preliminary data.</text>
</comment>
<accession>A0ACB6QFC8</accession>